<dbReference type="PROSITE" id="PS51658">
    <property type="entry name" value="BFN"/>
    <property type="match status" value="1"/>
</dbReference>
<name>A0A938WPA8_9BACT</name>
<sequence length="187" mass="20773">MNKVRLVYCGISEVVGGKGMAVVQLADAGKHRALSVVCDGMMKYQIGLRQALPGVSERLLPEVLVSLLRDNVGMGKFEICVYNLADGEYKTVVQDTETLREYPIRISDAILLSLVGDIPMMMEESLFIVQSMPYAGHADRLAIPINTLDTKKLAIELQKAISEEDYRLASQIQDELNRRKETGIDVE</sequence>
<gene>
    <name evidence="2" type="ORF">H6B30_08890</name>
</gene>
<proteinExistence type="predicted"/>
<feature type="domain" description="BFN" evidence="1">
    <location>
        <begin position="3"/>
        <end position="134"/>
    </location>
</feature>
<reference evidence="2 3" key="1">
    <citation type="journal article" date="2021" name="Sci. Rep.">
        <title>The distribution of antibiotic resistance genes in chicken gut microbiota commensals.</title>
        <authorList>
            <person name="Juricova H."/>
            <person name="Matiasovicova J."/>
            <person name="Kubasova T."/>
            <person name="Cejkova D."/>
            <person name="Rychlik I."/>
        </authorList>
    </citation>
    <scope>NUCLEOTIDE SEQUENCE [LARGE SCALE GENOMIC DNA]</scope>
    <source>
        <strain evidence="2 3">An819</strain>
    </source>
</reference>
<evidence type="ECO:0000313" key="2">
    <source>
        <dbReference type="EMBL" id="MBM6661859.1"/>
    </source>
</evidence>
<dbReference type="SUPFAM" id="SSF103256">
    <property type="entry name" value="Hypothetical protein TM0160"/>
    <property type="match status" value="1"/>
</dbReference>
<dbReference type="InterPro" id="IPR036104">
    <property type="entry name" value="BFN_sf"/>
</dbReference>
<protein>
    <submittedName>
        <fullName evidence="2">UvrB/UvrC motif-containing protein</fullName>
    </submittedName>
</protein>
<comment type="caution">
    <text evidence="2">The sequence shown here is derived from an EMBL/GenBank/DDBJ whole genome shotgun (WGS) entry which is preliminary data.</text>
</comment>
<dbReference type="EMBL" id="JACJJL010000013">
    <property type="protein sequence ID" value="MBM6661859.1"/>
    <property type="molecule type" value="Genomic_DNA"/>
</dbReference>
<dbReference type="RefSeq" id="WP_205109786.1">
    <property type="nucleotide sequence ID" value="NZ_JACJJL010000013.1"/>
</dbReference>
<dbReference type="Proteomes" id="UP000764045">
    <property type="component" value="Unassembled WGS sequence"/>
</dbReference>
<dbReference type="InterPro" id="IPR003729">
    <property type="entry name" value="Bi_nuclease_dom"/>
</dbReference>
<organism evidence="2 3">
    <name type="scientific">Marseilla massiliensis</name>
    <dbReference type="NCBI Taxonomy" id="1841864"/>
    <lineage>
        <taxon>Bacteria</taxon>
        <taxon>Pseudomonadati</taxon>
        <taxon>Bacteroidota</taxon>
        <taxon>Bacteroidia</taxon>
        <taxon>Bacteroidales</taxon>
        <taxon>Prevotellaceae</taxon>
        <taxon>Marseilla</taxon>
    </lineage>
</organism>
<evidence type="ECO:0000259" key="1">
    <source>
        <dbReference type="PROSITE" id="PS51658"/>
    </source>
</evidence>
<dbReference type="GO" id="GO:0004518">
    <property type="term" value="F:nuclease activity"/>
    <property type="evidence" value="ECO:0007669"/>
    <property type="project" value="InterPro"/>
</dbReference>
<evidence type="ECO:0000313" key="3">
    <source>
        <dbReference type="Proteomes" id="UP000764045"/>
    </source>
</evidence>
<accession>A0A938WPA8</accession>
<keyword evidence="3" id="KW-1185">Reference proteome</keyword>
<dbReference type="AlphaFoldDB" id="A0A938WPA8"/>